<evidence type="ECO:0000256" key="3">
    <source>
        <dbReference type="ARBA" id="ARBA00022729"/>
    </source>
</evidence>
<evidence type="ECO:0000256" key="2">
    <source>
        <dbReference type="ARBA" id="ARBA00022448"/>
    </source>
</evidence>
<dbReference type="InterPro" id="IPR039424">
    <property type="entry name" value="SBP_5"/>
</dbReference>
<dbReference type="Gene3D" id="3.40.190.10">
    <property type="entry name" value="Periplasmic binding protein-like II"/>
    <property type="match status" value="1"/>
</dbReference>
<dbReference type="InterPro" id="IPR030678">
    <property type="entry name" value="Peptide/Ni-bd"/>
</dbReference>
<evidence type="ECO:0000256" key="5">
    <source>
        <dbReference type="SAM" id="SignalP"/>
    </source>
</evidence>
<dbReference type="RefSeq" id="WP_135870188.1">
    <property type="nucleotide sequence ID" value="NZ_SRSC01000002.1"/>
</dbReference>
<dbReference type="EMBL" id="SRSC01000002">
    <property type="protein sequence ID" value="TGU72713.1"/>
    <property type="molecule type" value="Genomic_DNA"/>
</dbReference>
<feature type="signal peptide" evidence="5">
    <location>
        <begin position="1"/>
        <end position="24"/>
    </location>
</feature>
<dbReference type="Gene3D" id="3.10.105.10">
    <property type="entry name" value="Dipeptide-binding Protein, Domain 3"/>
    <property type="match status" value="1"/>
</dbReference>
<dbReference type="PROSITE" id="PS51257">
    <property type="entry name" value="PROKAR_LIPOPROTEIN"/>
    <property type="match status" value="1"/>
</dbReference>
<dbReference type="GO" id="GO:0030288">
    <property type="term" value="C:outer membrane-bounded periplasmic space"/>
    <property type="evidence" value="ECO:0007669"/>
    <property type="project" value="UniProtKB-ARBA"/>
</dbReference>
<dbReference type="Pfam" id="PF00496">
    <property type="entry name" value="SBP_bac_5"/>
    <property type="match status" value="1"/>
</dbReference>
<gene>
    <name evidence="7" type="ORF">E4633_10485</name>
</gene>
<feature type="chain" id="PRO_5020602953" evidence="5">
    <location>
        <begin position="25"/>
        <end position="530"/>
    </location>
</feature>
<keyword evidence="8" id="KW-1185">Reference proteome</keyword>
<accession>A0A4S1CH50</accession>
<organism evidence="7 8">
    <name type="scientific">Geomonas terrae</name>
    <dbReference type="NCBI Taxonomy" id="2562681"/>
    <lineage>
        <taxon>Bacteria</taxon>
        <taxon>Pseudomonadati</taxon>
        <taxon>Thermodesulfobacteriota</taxon>
        <taxon>Desulfuromonadia</taxon>
        <taxon>Geobacterales</taxon>
        <taxon>Geobacteraceae</taxon>
        <taxon>Geomonas</taxon>
    </lineage>
</organism>
<dbReference type="PANTHER" id="PTHR30290">
    <property type="entry name" value="PERIPLASMIC BINDING COMPONENT OF ABC TRANSPORTER"/>
    <property type="match status" value="1"/>
</dbReference>
<dbReference type="FunFam" id="3.90.76.10:FF:000004">
    <property type="entry name" value="Peptide ABC transporter substrate-binding protein"/>
    <property type="match status" value="1"/>
</dbReference>
<evidence type="ECO:0000313" key="8">
    <source>
        <dbReference type="Proteomes" id="UP000306416"/>
    </source>
</evidence>
<dbReference type="PANTHER" id="PTHR30290:SF38">
    <property type="entry name" value="D,D-DIPEPTIDE-BINDING PERIPLASMIC PROTEIN DDPA-RELATED"/>
    <property type="match status" value="1"/>
</dbReference>
<keyword evidence="3 5" id="KW-0732">Signal</keyword>
<proteinExistence type="inferred from homology"/>
<dbReference type="FunFam" id="3.10.105.10:FF:000006">
    <property type="entry name" value="Peptide ABC transporter substrate-binding protein"/>
    <property type="match status" value="1"/>
</dbReference>
<dbReference type="InterPro" id="IPR000914">
    <property type="entry name" value="SBP_5_dom"/>
</dbReference>
<evidence type="ECO:0000313" key="7">
    <source>
        <dbReference type="EMBL" id="TGU72713.1"/>
    </source>
</evidence>
<evidence type="ECO:0000256" key="4">
    <source>
        <dbReference type="SAM" id="MobiDB-lite"/>
    </source>
</evidence>
<feature type="region of interest" description="Disordered" evidence="4">
    <location>
        <begin position="22"/>
        <end position="41"/>
    </location>
</feature>
<dbReference type="GO" id="GO:0043190">
    <property type="term" value="C:ATP-binding cassette (ABC) transporter complex"/>
    <property type="evidence" value="ECO:0007669"/>
    <property type="project" value="InterPro"/>
</dbReference>
<feature type="domain" description="Solute-binding protein family 5" evidence="6">
    <location>
        <begin position="79"/>
        <end position="443"/>
    </location>
</feature>
<dbReference type="Proteomes" id="UP000306416">
    <property type="component" value="Unassembled WGS sequence"/>
</dbReference>
<dbReference type="GO" id="GO:0015833">
    <property type="term" value="P:peptide transport"/>
    <property type="evidence" value="ECO:0007669"/>
    <property type="project" value="TreeGrafter"/>
</dbReference>
<dbReference type="Gene3D" id="3.90.76.10">
    <property type="entry name" value="Dipeptide-binding Protein, Domain 1"/>
    <property type="match status" value="1"/>
</dbReference>
<evidence type="ECO:0000256" key="1">
    <source>
        <dbReference type="ARBA" id="ARBA00005695"/>
    </source>
</evidence>
<keyword evidence="2" id="KW-0813">Transport</keyword>
<reference evidence="7 8" key="1">
    <citation type="submission" date="2019-04" db="EMBL/GenBank/DDBJ databases">
        <title>Geobacter oryzae sp. nov., ferric-reducing bacteria isolated from paddy soil.</title>
        <authorList>
            <person name="Xu Z."/>
            <person name="Masuda Y."/>
            <person name="Itoh H."/>
            <person name="Senoo K."/>
        </authorList>
    </citation>
    <scope>NUCLEOTIDE SEQUENCE [LARGE SCALE GENOMIC DNA]</scope>
    <source>
        <strain evidence="7 8">Red111</strain>
    </source>
</reference>
<sequence>MIPLRRLLLLVLLTLTACSQGAPADRAGSRGPGANGSSFVTGSIGEPSTLIPTLATDTSSSDIAGLVYNGLVRYDKNLKLEGDLAESWEVSPDGLQITFHLRRGVKWHDGKDFTSRDVLYTYRVTVDPKTPTAYAEDFKQVQSAQAPDAYTFKVRYAKPFAPALASWGMNILPAHLLEGKDITKSPLARSPIGTGPYIFKEWIPGQRLILEANPNYWEGKPRLSRYVYRIIPDSSTMYMELKAGGVDMMGLSPVQYQRQTNTKEFLARFNKYRYPASAYTYLGYNLRLPMFQDARVRRAITCAINKEEIIQGVLLGMGQIAHGPYKPGTWAYKAKVENDPGYDPARAQALLREAGYVMGADGILAKDGKPLSFTILTNQGNDQRLKAAQIIQMRLKRVGIDVKIRVVEWASFLTNFIDKGKFEAVLLGWTISQDPDLFDVWHSSKTGPKELNFINYKNPELDRLIVEGRGTFDMEKRRDCYYRIQEILAKDQPYTFLYVPDALPVVSSRIKGIEPAPAGIMHNFIKWYVE</sequence>
<comment type="similarity">
    <text evidence="1">Belongs to the bacterial solute-binding protein 5 family.</text>
</comment>
<protein>
    <submittedName>
        <fullName evidence="7">Peptide-binding protein</fullName>
    </submittedName>
</protein>
<dbReference type="AlphaFoldDB" id="A0A4S1CH50"/>
<dbReference type="GO" id="GO:1904680">
    <property type="term" value="F:peptide transmembrane transporter activity"/>
    <property type="evidence" value="ECO:0007669"/>
    <property type="project" value="TreeGrafter"/>
</dbReference>
<dbReference type="SUPFAM" id="SSF53850">
    <property type="entry name" value="Periplasmic binding protein-like II"/>
    <property type="match status" value="1"/>
</dbReference>
<dbReference type="PIRSF" id="PIRSF002741">
    <property type="entry name" value="MppA"/>
    <property type="match status" value="1"/>
</dbReference>
<dbReference type="CDD" id="cd08514">
    <property type="entry name" value="PBP2_AppA_like"/>
    <property type="match status" value="1"/>
</dbReference>
<comment type="caution">
    <text evidence="7">The sequence shown here is derived from an EMBL/GenBank/DDBJ whole genome shotgun (WGS) entry which is preliminary data.</text>
</comment>
<name>A0A4S1CH50_9BACT</name>
<evidence type="ECO:0000259" key="6">
    <source>
        <dbReference type="Pfam" id="PF00496"/>
    </source>
</evidence>